<evidence type="ECO:0000313" key="3">
    <source>
        <dbReference type="Proteomes" id="UP000217186"/>
    </source>
</evidence>
<keyword evidence="1" id="KW-1133">Transmembrane helix</keyword>
<gene>
    <name evidence="2" type="ORF">A7sIIA15_06535</name>
</gene>
<evidence type="ECO:0000313" key="2">
    <source>
        <dbReference type="EMBL" id="ASY20485.1"/>
    </source>
</evidence>
<keyword evidence="3" id="KW-1185">Reference proteome</keyword>
<dbReference type="RefSeq" id="WP_095686332.1">
    <property type="nucleotide sequence ID" value="NZ_CP016776.1"/>
</dbReference>
<dbReference type="AlphaFoldDB" id="A0A249KUV9"/>
<feature type="transmembrane region" description="Helical" evidence="1">
    <location>
        <begin position="165"/>
        <end position="183"/>
    </location>
</feature>
<accession>A0A249KUV9</accession>
<dbReference type="KEGG" id="pvn:A7sIIA15_06535"/>
<evidence type="ECO:0008006" key="4">
    <source>
        <dbReference type="Google" id="ProtNLM"/>
    </source>
</evidence>
<keyword evidence="1" id="KW-0472">Membrane</keyword>
<feature type="transmembrane region" description="Helical" evidence="1">
    <location>
        <begin position="295"/>
        <end position="323"/>
    </location>
</feature>
<evidence type="ECO:0000256" key="1">
    <source>
        <dbReference type="SAM" id="Phobius"/>
    </source>
</evidence>
<feature type="transmembrane region" description="Helical" evidence="1">
    <location>
        <begin position="84"/>
        <end position="102"/>
    </location>
</feature>
<dbReference type="EMBL" id="CP016776">
    <property type="protein sequence ID" value="ASY20485.1"/>
    <property type="molecule type" value="Genomic_DNA"/>
</dbReference>
<feature type="transmembrane region" description="Helical" evidence="1">
    <location>
        <begin position="396"/>
        <end position="416"/>
    </location>
</feature>
<feature type="transmembrane region" description="Helical" evidence="1">
    <location>
        <begin position="137"/>
        <end position="156"/>
    </location>
</feature>
<feature type="transmembrane region" description="Helical" evidence="1">
    <location>
        <begin position="335"/>
        <end position="355"/>
    </location>
</feature>
<dbReference type="OrthoDB" id="8531263at2"/>
<proteinExistence type="predicted"/>
<protein>
    <recommendedName>
        <fullName evidence="4">Glycosyltransferase RgtA/B/C/D-like domain-containing protein</fullName>
    </recommendedName>
</protein>
<keyword evidence="1" id="KW-0812">Transmembrane</keyword>
<feature type="transmembrane region" description="Helical" evidence="1">
    <location>
        <begin position="367"/>
        <end position="384"/>
    </location>
</feature>
<organism evidence="2 3">
    <name type="scientific">Candidatus Planktophila vernalis</name>
    <dbReference type="NCBI Taxonomy" id="1884907"/>
    <lineage>
        <taxon>Bacteria</taxon>
        <taxon>Bacillati</taxon>
        <taxon>Actinomycetota</taxon>
        <taxon>Actinomycetes</taxon>
        <taxon>Candidatus Nanopelagicales</taxon>
        <taxon>Candidatus Nanopelagicaceae</taxon>
        <taxon>Candidatus Planktophila</taxon>
    </lineage>
</organism>
<dbReference type="Proteomes" id="UP000217186">
    <property type="component" value="Chromosome"/>
</dbReference>
<feature type="transmembrane region" description="Helical" evidence="1">
    <location>
        <begin position="195"/>
        <end position="219"/>
    </location>
</feature>
<feature type="transmembrane region" description="Helical" evidence="1">
    <location>
        <begin position="231"/>
        <end position="255"/>
    </location>
</feature>
<reference evidence="2 3" key="1">
    <citation type="submission" date="2016-07" db="EMBL/GenBank/DDBJ databases">
        <title>High microdiversification within the ubiquitous acI lineage of Actinobacteria.</title>
        <authorList>
            <person name="Neuenschwander S.M."/>
            <person name="Salcher M."/>
            <person name="Ghai R."/>
            <person name="Pernthaler J."/>
        </authorList>
    </citation>
    <scope>NUCLEOTIDE SEQUENCE [LARGE SCALE GENOMIC DNA]</scope>
    <source>
        <strain evidence="2">MMS-IIA-15</strain>
    </source>
</reference>
<name>A0A249KUV9_9ACTN</name>
<feature type="transmembrane region" description="Helical" evidence="1">
    <location>
        <begin position="16"/>
        <end position="35"/>
    </location>
</feature>
<sequence length="537" mass="62565">MPNLRIREITLNKWKFKYSLEVITFIALIVGLLTYKDYGISTDERQQRLIGLVNSKFIYEEVLNFSSLAKFENIPKLLDFGDSIFGSIYEICLIVIEILFGLNRPENIFETRHLLNNTFFIIVIYFFSKKASTLFRGHFFGVLCFLLFVLNPRIYVDSFYNTKDIVHMCAFMLGFLSIVRYLAKQNLVNLSLVSVATVFAINTRMTGVLLILVFIYTLQTLHVVQKKSIKQLGYIFTIYLLQISSLTIVTFPFLWSNPLKNFLIAIMKFARYPLDLDMNYWGNIINSESLPWHYFFSWFLVSNPLSLTILVSLSILICCIHFGTGQNRSLNLPKVPFVTFHFMIFFLALTSVIVLNSSLYNSWRHLFFIYPSLVYLCLAGIRIIQIEFHLDYKKIISVVLLTLVPNLIWMITYHPYGNLYFNSQFSKNVQVKFDVDYWGTANKEILHRLAKYNDGELIKIFLLSDSSMGKTLESIDTKFSSRFVIVENIEDADFLIDTFLVDRRAEVIVKKEVFEVRDKLAISDYFAAVIFQKISKN</sequence>